<reference evidence="1" key="1">
    <citation type="submission" date="2023-11" db="EMBL/GenBank/DDBJ databases">
        <authorList>
            <person name="De Vega J J."/>
            <person name="De Vega J J."/>
        </authorList>
    </citation>
    <scope>NUCLEOTIDE SEQUENCE</scope>
</reference>
<feature type="non-terminal residue" evidence="1">
    <location>
        <position position="1"/>
    </location>
</feature>
<keyword evidence="2" id="KW-1185">Reference proteome</keyword>
<accession>A0AAD2I0L5</accession>
<name>A0AAD2I0L5_9AGAR</name>
<evidence type="ECO:0000313" key="2">
    <source>
        <dbReference type="Proteomes" id="UP001295794"/>
    </source>
</evidence>
<dbReference type="AlphaFoldDB" id="A0AAD2I0L5"/>
<sequence length="55" mass="6000">RGSRSSSTDVATELRFGVWGVCATSAFNQVCVQQFEELHQAVLTGRRSQLCLATP</sequence>
<dbReference type="Proteomes" id="UP001295794">
    <property type="component" value="Unassembled WGS sequence"/>
</dbReference>
<protein>
    <submittedName>
        <fullName evidence="1">Uncharacterized protein</fullName>
    </submittedName>
</protein>
<dbReference type="EMBL" id="CAVNYO010000478">
    <property type="protein sequence ID" value="CAK5284208.1"/>
    <property type="molecule type" value="Genomic_DNA"/>
</dbReference>
<gene>
    <name evidence="1" type="ORF">MYCIT1_LOCUS37281</name>
</gene>
<proteinExistence type="predicted"/>
<comment type="caution">
    <text evidence="1">The sequence shown here is derived from an EMBL/GenBank/DDBJ whole genome shotgun (WGS) entry which is preliminary data.</text>
</comment>
<evidence type="ECO:0000313" key="1">
    <source>
        <dbReference type="EMBL" id="CAK5284208.1"/>
    </source>
</evidence>
<organism evidence="1 2">
    <name type="scientific">Mycena citricolor</name>
    <dbReference type="NCBI Taxonomy" id="2018698"/>
    <lineage>
        <taxon>Eukaryota</taxon>
        <taxon>Fungi</taxon>
        <taxon>Dikarya</taxon>
        <taxon>Basidiomycota</taxon>
        <taxon>Agaricomycotina</taxon>
        <taxon>Agaricomycetes</taxon>
        <taxon>Agaricomycetidae</taxon>
        <taxon>Agaricales</taxon>
        <taxon>Marasmiineae</taxon>
        <taxon>Mycenaceae</taxon>
        <taxon>Mycena</taxon>
    </lineage>
</organism>